<evidence type="ECO:0000256" key="2">
    <source>
        <dbReference type="ARBA" id="ARBA00005557"/>
    </source>
</evidence>
<dbReference type="GO" id="GO:0003735">
    <property type="term" value="F:structural constituent of ribosome"/>
    <property type="evidence" value="ECO:0007669"/>
    <property type="project" value="TreeGrafter"/>
</dbReference>
<reference evidence="7 8" key="1">
    <citation type="submission" date="2015-01" db="EMBL/GenBank/DDBJ databases">
        <title>The Genome Sequence of Capronia semiimmersa CBS27337.</title>
        <authorList>
            <consortium name="The Broad Institute Genomics Platform"/>
            <person name="Cuomo C."/>
            <person name="de Hoog S."/>
            <person name="Gorbushina A."/>
            <person name="Stielow B."/>
            <person name="Teixiera M."/>
            <person name="Abouelleil A."/>
            <person name="Chapman S.B."/>
            <person name="Priest M."/>
            <person name="Young S.K."/>
            <person name="Wortman J."/>
            <person name="Nusbaum C."/>
            <person name="Birren B."/>
        </authorList>
    </citation>
    <scope>NUCLEOTIDE SEQUENCE [LARGE SCALE GENOMIC DNA]</scope>
    <source>
        <strain evidence="7 8">CBS 27337</strain>
    </source>
</reference>
<dbReference type="Gene3D" id="3.40.30.10">
    <property type="entry name" value="Glutaredoxin"/>
    <property type="match status" value="1"/>
</dbReference>
<evidence type="ECO:0000313" key="8">
    <source>
        <dbReference type="Proteomes" id="UP000054266"/>
    </source>
</evidence>
<dbReference type="Proteomes" id="UP000054266">
    <property type="component" value="Unassembled WGS sequence"/>
</dbReference>
<keyword evidence="3" id="KW-0689">Ribosomal protein</keyword>
<organism evidence="7 8">
    <name type="scientific">Phialophora macrospora</name>
    <dbReference type="NCBI Taxonomy" id="1851006"/>
    <lineage>
        <taxon>Eukaryota</taxon>
        <taxon>Fungi</taxon>
        <taxon>Dikarya</taxon>
        <taxon>Ascomycota</taxon>
        <taxon>Pezizomycotina</taxon>
        <taxon>Eurotiomycetes</taxon>
        <taxon>Chaetothyriomycetidae</taxon>
        <taxon>Chaetothyriales</taxon>
        <taxon>Herpotrichiellaceae</taxon>
        <taxon>Phialophora</taxon>
    </lineage>
</organism>
<keyword evidence="4" id="KW-0496">Mitochondrion</keyword>
<gene>
    <name evidence="7" type="ORF">PV04_07445</name>
</gene>
<sequence>MITTYLTSLKATFNPFSPSSKIPRLFLTLLPANAHKTLQIKSQALPRHSPEPSTLELAFKDGKVAKYSWGGKAAEAEQTSASATSKKGTGEKVSLQDIVEEVNRHARGLARKEELSG</sequence>
<dbReference type="GO" id="GO:0005762">
    <property type="term" value="C:mitochondrial large ribosomal subunit"/>
    <property type="evidence" value="ECO:0007669"/>
    <property type="project" value="TreeGrafter"/>
</dbReference>
<comment type="subcellular location">
    <subcellularLocation>
        <location evidence="1">Mitochondrion</location>
    </subcellularLocation>
</comment>
<keyword evidence="8" id="KW-1185">Reference proteome</keyword>
<evidence type="ECO:0000256" key="5">
    <source>
        <dbReference type="ARBA" id="ARBA00023274"/>
    </source>
</evidence>
<dbReference type="PANTHER" id="PTHR28236">
    <property type="entry name" value="54S RIBOSOMAL PROTEIN L44, MITOCHONDRIAL"/>
    <property type="match status" value="1"/>
</dbReference>
<dbReference type="STRING" id="5601.A0A0D2FZ51"/>
<name>A0A0D2FZ51_9EURO</name>
<comment type="similarity">
    <text evidence="2">Belongs to the mitochondrion-specific ribosomal protein mL53 family.</text>
</comment>
<dbReference type="AlphaFoldDB" id="A0A0D2FZ51"/>
<dbReference type="InterPro" id="IPR019716">
    <property type="entry name" value="Ribosomal_mL53"/>
</dbReference>
<dbReference type="EMBL" id="KN846960">
    <property type="protein sequence ID" value="KIW65164.1"/>
    <property type="molecule type" value="Genomic_DNA"/>
</dbReference>
<protein>
    <recommendedName>
        <fullName evidence="6">Large ribosomal subunit protein mL53</fullName>
    </recommendedName>
</protein>
<evidence type="ECO:0000256" key="6">
    <source>
        <dbReference type="ARBA" id="ARBA00035180"/>
    </source>
</evidence>
<dbReference type="Pfam" id="PF10780">
    <property type="entry name" value="MRP_L53"/>
    <property type="match status" value="1"/>
</dbReference>
<keyword evidence="5" id="KW-0687">Ribonucleoprotein</keyword>
<evidence type="ECO:0000256" key="3">
    <source>
        <dbReference type="ARBA" id="ARBA00022980"/>
    </source>
</evidence>
<dbReference type="InterPro" id="IPR042776">
    <property type="entry name" value="Ribosomal_mL53_fung"/>
</dbReference>
<accession>A0A0D2FZ51</accession>
<proteinExistence type="inferred from homology"/>
<evidence type="ECO:0000256" key="1">
    <source>
        <dbReference type="ARBA" id="ARBA00004173"/>
    </source>
</evidence>
<evidence type="ECO:0000256" key="4">
    <source>
        <dbReference type="ARBA" id="ARBA00023128"/>
    </source>
</evidence>
<evidence type="ECO:0000313" key="7">
    <source>
        <dbReference type="EMBL" id="KIW65164.1"/>
    </source>
</evidence>
<dbReference type="PANTHER" id="PTHR28236:SF1">
    <property type="entry name" value="LARGE RIBOSOMAL SUBUNIT PROTEIN ML53"/>
    <property type="match status" value="1"/>
</dbReference>
<dbReference type="HOGENOM" id="CLU_131037_1_0_1"/>